<proteinExistence type="predicted"/>
<keyword evidence="2" id="KW-1185">Reference proteome</keyword>
<dbReference type="Pfam" id="PF04525">
    <property type="entry name" value="LOR"/>
    <property type="match status" value="1"/>
</dbReference>
<dbReference type="InterPro" id="IPR007612">
    <property type="entry name" value="LOR"/>
</dbReference>
<evidence type="ECO:0000313" key="1">
    <source>
        <dbReference type="EMBL" id="KAL0487891.1"/>
    </source>
</evidence>
<dbReference type="EMBL" id="JAOPGA020001380">
    <property type="protein sequence ID" value="KAL0487891.1"/>
    <property type="molecule type" value="Genomic_DNA"/>
</dbReference>
<dbReference type="SUPFAM" id="SSF54518">
    <property type="entry name" value="Tubby C-terminal domain-like"/>
    <property type="match status" value="1"/>
</dbReference>
<gene>
    <name evidence="1" type="ORF">AKO1_000104</name>
</gene>
<name>A0AAW2ZFD6_9EUKA</name>
<sequence length="512" mass="57937">MEASFGDVVFILSAAHNKYITIERNGEMECTRKYAGDFEAVTLCGGEEGTKVMFGERISLRSAHNKYISSPISGQMLANRDIPSELETFRIIHATAVDAVDAVKFDAPIKFVTNSKKHLVADPDGGIKAQKEECEYQWDFFIILRSYDAMQTRSRSIALKAQATSPNPFDIEFASTEQNDSDGMAQYDFTQGMVDLSFFREREPTQNHITNPTAKTIRELAEERQNKQISPILRQHSSNINGSNYIYAHDKQTSHIREPSVDSYYSPSSETSVNPFDDPFADFLFTEQSTVQQVSNQDWIEEQSAPPHVKEKQPNPPSDPSYILVSPAKPPPLANIVTKTKASPKSPASTKRRFELRLGVQPDSFSMIKVGVFNEENQVIYRVVMRLGSRTEINDADNKPVALITREALHLHNTFVITTRKGRIGVCKQRFKFVEKKFNYEVQSSKQYIKMVGDFDNAFIINKNEKQIGSLQMRTKGCVLNLECLSVDVFHIICQCICVLEQKKLESNPINK</sequence>
<organism evidence="1 2">
    <name type="scientific">Acrasis kona</name>
    <dbReference type="NCBI Taxonomy" id="1008807"/>
    <lineage>
        <taxon>Eukaryota</taxon>
        <taxon>Discoba</taxon>
        <taxon>Heterolobosea</taxon>
        <taxon>Tetramitia</taxon>
        <taxon>Eutetramitia</taxon>
        <taxon>Acrasidae</taxon>
        <taxon>Acrasis</taxon>
    </lineage>
</organism>
<dbReference type="CDD" id="cd00257">
    <property type="entry name" value="beta-trefoil_FSCN-like"/>
    <property type="match status" value="1"/>
</dbReference>
<dbReference type="InterPro" id="IPR025659">
    <property type="entry name" value="Tubby-like_C"/>
</dbReference>
<dbReference type="AlphaFoldDB" id="A0AAW2ZFD6"/>
<reference evidence="1 2" key="1">
    <citation type="submission" date="2024-03" db="EMBL/GenBank/DDBJ databases">
        <title>The Acrasis kona genome and developmental transcriptomes reveal deep origins of eukaryotic multicellular pathways.</title>
        <authorList>
            <person name="Sheikh S."/>
            <person name="Fu C.-J."/>
            <person name="Brown M.W."/>
            <person name="Baldauf S.L."/>
        </authorList>
    </citation>
    <scope>NUCLEOTIDE SEQUENCE [LARGE SCALE GENOMIC DNA]</scope>
    <source>
        <strain evidence="1 2">ATCC MYA-3509</strain>
    </source>
</reference>
<comment type="caution">
    <text evidence="1">The sequence shown here is derived from an EMBL/GenBank/DDBJ whole genome shotgun (WGS) entry which is preliminary data.</text>
</comment>
<dbReference type="InterPro" id="IPR008999">
    <property type="entry name" value="Actin-crosslinking"/>
</dbReference>
<protein>
    <submittedName>
        <fullName evidence="1">PEG3</fullName>
    </submittedName>
</protein>
<dbReference type="Proteomes" id="UP001431209">
    <property type="component" value="Unassembled WGS sequence"/>
</dbReference>
<dbReference type="Gene3D" id="2.80.10.50">
    <property type="match status" value="1"/>
</dbReference>
<evidence type="ECO:0000313" key="2">
    <source>
        <dbReference type="Proteomes" id="UP001431209"/>
    </source>
</evidence>
<accession>A0AAW2ZFD6</accession>
<dbReference type="SUPFAM" id="SSF50405">
    <property type="entry name" value="Actin-crosslinking proteins"/>
    <property type="match status" value="1"/>
</dbReference>